<dbReference type="InterPro" id="IPR036702">
    <property type="entry name" value="ComB-like_sf"/>
</dbReference>
<dbReference type="RefSeq" id="WP_231954674.1">
    <property type="nucleotide sequence ID" value="NZ_LT629758.1"/>
</dbReference>
<dbReference type="SUPFAM" id="SSF142823">
    <property type="entry name" value="ComB-like"/>
    <property type="match status" value="2"/>
</dbReference>
<dbReference type="STRING" id="113562.SAMN04489716_4231"/>
<sequence length="314" mass="31574">MNINPYAQTPSTIRFEWGPAGARTIGPGAAIVAVVDVLSFTTSLTVAADRGIEVFPFRWRDERATVFAAEHRATLAVGRSQVGPANPVSLSPVTIRAASGVERLVLPSPNGSTIARILAEQGATVIGVSLRNSRAAAAWTARRLGTLLPPAEAQKSREPTASSPGPGELPVGSPGPGGLPVGSPGPGGLPVGSPGPGGLPVGSLGPGAVAVIAAGEHWAEDGALRPAVEDLWGAGAFIAGLVAEGVLGLSPEALAAVAAYHQANADIRAALRDCASGRELIGGGYPEDVETAAELNASSVVPLLDGERFRPAVS</sequence>
<dbReference type="Gene3D" id="3.90.1560.10">
    <property type="entry name" value="ComB-like"/>
    <property type="match status" value="2"/>
</dbReference>
<evidence type="ECO:0000313" key="4">
    <source>
        <dbReference type="Proteomes" id="UP000198688"/>
    </source>
</evidence>
<dbReference type="EMBL" id="LT629758">
    <property type="protein sequence ID" value="SDT51505.1"/>
    <property type="molecule type" value="Genomic_DNA"/>
</dbReference>
<organism evidence="3 4">
    <name type="scientific">Actinoplanes derwentensis</name>
    <dbReference type="NCBI Taxonomy" id="113562"/>
    <lineage>
        <taxon>Bacteria</taxon>
        <taxon>Bacillati</taxon>
        <taxon>Actinomycetota</taxon>
        <taxon>Actinomycetes</taxon>
        <taxon>Micromonosporales</taxon>
        <taxon>Micromonosporaceae</taxon>
        <taxon>Actinoplanes</taxon>
    </lineage>
</organism>
<feature type="compositionally biased region" description="Gly residues" evidence="2">
    <location>
        <begin position="174"/>
        <end position="200"/>
    </location>
</feature>
<keyword evidence="4" id="KW-1185">Reference proteome</keyword>
<dbReference type="Pfam" id="PF04029">
    <property type="entry name" value="2-ph_phosp"/>
    <property type="match status" value="1"/>
</dbReference>
<feature type="compositionally biased region" description="Low complexity" evidence="2">
    <location>
        <begin position="162"/>
        <end position="172"/>
    </location>
</feature>
<evidence type="ECO:0000313" key="3">
    <source>
        <dbReference type="EMBL" id="SDT51505.1"/>
    </source>
</evidence>
<dbReference type="AlphaFoldDB" id="A0A1H2AZR3"/>
<feature type="region of interest" description="Disordered" evidence="2">
    <location>
        <begin position="148"/>
        <end position="200"/>
    </location>
</feature>
<proteinExistence type="predicted"/>
<dbReference type="Proteomes" id="UP000198688">
    <property type="component" value="Chromosome I"/>
</dbReference>
<protein>
    <recommendedName>
        <fullName evidence="1">Probable 2-phosphosulfolactate phosphatase</fullName>
    </recommendedName>
</protein>
<dbReference type="GO" id="GO:0050532">
    <property type="term" value="F:2-phosphosulfolactate phosphatase activity"/>
    <property type="evidence" value="ECO:0007669"/>
    <property type="project" value="InterPro"/>
</dbReference>
<dbReference type="GO" id="GO:0000287">
    <property type="term" value="F:magnesium ion binding"/>
    <property type="evidence" value="ECO:0007669"/>
    <property type="project" value="InterPro"/>
</dbReference>
<accession>A0A1H2AZR3</accession>
<evidence type="ECO:0000256" key="2">
    <source>
        <dbReference type="SAM" id="MobiDB-lite"/>
    </source>
</evidence>
<evidence type="ECO:0000256" key="1">
    <source>
        <dbReference type="ARBA" id="ARBA00021948"/>
    </source>
</evidence>
<gene>
    <name evidence="3" type="ORF">SAMN04489716_4231</name>
</gene>
<reference evidence="3 4" key="1">
    <citation type="submission" date="2016-10" db="EMBL/GenBank/DDBJ databases">
        <authorList>
            <person name="de Groot N.N."/>
        </authorList>
    </citation>
    <scope>NUCLEOTIDE SEQUENCE [LARGE SCALE GENOMIC DNA]</scope>
    <source>
        <strain evidence="3 4">DSM 43941</strain>
    </source>
</reference>
<dbReference type="InterPro" id="IPR005238">
    <property type="entry name" value="ComB-like"/>
</dbReference>
<name>A0A1H2AZR3_9ACTN</name>